<feature type="domain" description="Septum formation inhibitor MinC C-terminal" evidence="8">
    <location>
        <begin position="164"/>
        <end position="264"/>
    </location>
</feature>
<keyword evidence="3 6" id="KW-0717">Septation</keyword>
<dbReference type="InterPro" id="IPR007874">
    <property type="entry name" value="MinC_N"/>
</dbReference>
<evidence type="ECO:0000256" key="5">
    <source>
        <dbReference type="ARBA" id="ARBA00025606"/>
    </source>
</evidence>
<feature type="region of interest" description="Disordered" evidence="7">
    <location>
        <begin position="115"/>
        <end position="162"/>
    </location>
</feature>
<dbReference type="GO" id="GO:0000902">
    <property type="term" value="P:cell morphogenesis"/>
    <property type="evidence" value="ECO:0007669"/>
    <property type="project" value="InterPro"/>
</dbReference>
<dbReference type="InterPro" id="IPR005526">
    <property type="entry name" value="Septum_form_inhib_MinC_C"/>
</dbReference>
<dbReference type="GO" id="GO:1901891">
    <property type="term" value="P:regulation of cell septum assembly"/>
    <property type="evidence" value="ECO:0007669"/>
    <property type="project" value="InterPro"/>
</dbReference>
<dbReference type="Pfam" id="PF05209">
    <property type="entry name" value="MinC_N"/>
    <property type="match status" value="1"/>
</dbReference>
<dbReference type="Gene3D" id="3.30.70.260">
    <property type="match status" value="1"/>
</dbReference>
<dbReference type="PANTHER" id="PTHR34108:SF1">
    <property type="entry name" value="SEPTUM SITE-DETERMINING PROTEIN MINC"/>
    <property type="match status" value="1"/>
</dbReference>
<dbReference type="PANTHER" id="PTHR34108">
    <property type="entry name" value="SEPTUM SITE-DETERMINING PROTEIN MINC"/>
    <property type="match status" value="1"/>
</dbReference>
<evidence type="ECO:0000259" key="9">
    <source>
        <dbReference type="Pfam" id="PF05209"/>
    </source>
</evidence>
<accession>B6IX37</accession>
<evidence type="ECO:0000256" key="3">
    <source>
        <dbReference type="ARBA" id="ARBA00023210"/>
    </source>
</evidence>
<dbReference type="Gene3D" id="2.160.20.70">
    <property type="match status" value="1"/>
</dbReference>
<keyword evidence="2 6" id="KW-0132">Cell division</keyword>
<name>B6IX37_RHOCS</name>
<dbReference type="Pfam" id="PF03775">
    <property type="entry name" value="MinC_C"/>
    <property type="match status" value="1"/>
</dbReference>
<feature type="compositionally biased region" description="Pro residues" evidence="7">
    <location>
        <begin position="145"/>
        <end position="157"/>
    </location>
</feature>
<evidence type="ECO:0000313" key="10">
    <source>
        <dbReference type="EMBL" id="ACJ00861.1"/>
    </source>
</evidence>
<dbReference type="AlphaFoldDB" id="B6IX37"/>
<comment type="function">
    <text evidence="5 6">Cell division inhibitor that blocks the formation of polar Z ring septums. Rapidly oscillates between the poles of the cell to destabilize FtsZ filaments that have formed before they mature into polar Z rings. Prevents FtsZ polymerization.</text>
</comment>
<dbReference type="HAMAP" id="MF_00267">
    <property type="entry name" value="MinC"/>
    <property type="match status" value="1"/>
</dbReference>
<dbReference type="HOGENOM" id="CLU_067812_0_1_5"/>
<gene>
    <name evidence="6 10" type="primary">minC</name>
    <name evidence="10" type="ordered locus">RC1_3503</name>
</gene>
<evidence type="ECO:0000256" key="4">
    <source>
        <dbReference type="ARBA" id="ARBA00023306"/>
    </source>
</evidence>
<evidence type="ECO:0000313" key="11">
    <source>
        <dbReference type="Proteomes" id="UP000001591"/>
    </source>
</evidence>
<evidence type="ECO:0000256" key="6">
    <source>
        <dbReference type="HAMAP-Rule" id="MF_00267"/>
    </source>
</evidence>
<dbReference type="SUPFAM" id="SSF63848">
    <property type="entry name" value="Cell-division inhibitor MinC, C-terminal domain"/>
    <property type="match status" value="1"/>
</dbReference>
<feature type="domain" description="Septum formation inhibitor MinC N-terminal" evidence="9">
    <location>
        <begin position="14"/>
        <end position="84"/>
    </location>
</feature>
<dbReference type="KEGG" id="rce:RC1_3503"/>
<dbReference type="Proteomes" id="UP000001591">
    <property type="component" value="Chromosome"/>
</dbReference>
<dbReference type="NCBIfam" id="TIGR01222">
    <property type="entry name" value="minC"/>
    <property type="match status" value="1"/>
</dbReference>
<organism evidence="10 11">
    <name type="scientific">Rhodospirillum centenum (strain ATCC 51521 / SW)</name>
    <dbReference type="NCBI Taxonomy" id="414684"/>
    <lineage>
        <taxon>Bacteria</taxon>
        <taxon>Pseudomonadati</taxon>
        <taxon>Pseudomonadota</taxon>
        <taxon>Alphaproteobacteria</taxon>
        <taxon>Rhodospirillales</taxon>
        <taxon>Rhodospirillaceae</taxon>
        <taxon>Rhodospirillum</taxon>
    </lineage>
</organism>
<proteinExistence type="inferred from homology"/>
<dbReference type="InterPro" id="IPR013033">
    <property type="entry name" value="MinC"/>
</dbReference>
<comment type="subunit">
    <text evidence="6">Interacts with MinD and FtsZ.</text>
</comment>
<reference evidence="10 11" key="1">
    <citation type="journal article" date="2010" name="BMC Genomics">
        <title>Metabolic flexibility revealed in the genome of the cyst-forming alpha-1 proteobacterium Rhodospirillum centenum.</title>
        <authorList>
            <person name="Lu Y.K."/>
            <person name="Marden J."/>
            <person name="Han M."/>
            <person name="Swingley W.D."/>
            <person name="Mastrian S.D."/>
            <person name="Chowdhury S.R."/>
            <person name="Hao J."/>
            <person name="Helmy T."/>
            <person name="Kim S."/>
            <person name="Kurdoglu A.A."/>
            <person name="Matthies H.J."/>
            <person name="Rollo D."/>
            <person name="Stothard P."/>
            <person name="Blankenship R.E."/>
            <person name="Bauer C.E."/>
            <person name="Touchman J.W."/>
        </authorList>
    </citation>
    <scope>NUCLEOTIDE SEQUENCE [LARGE SCALE GENOMIC DNA]</scope>
    <source>
        <strain evidence="11">ATCC 51521 / SW</strain>
    </source>
</reference>
<sequence length="269" mass="27994">MNTSAQMAYRDAPFQMRGSTFTLMVLKVGDPRNPNFFPVLAGKIAQAPNFFRNAPVVLDLDDLPAGAPFDFAQFTGLLRNLGLICIGLQGGTRELQDAALAAGLAVVPPARGGASEPIRPLADSGRSAAQGALGGGAPAAAAQPQQPPQPQPAPAPAPSRGSLIVTEPIRSGRQIYAEGGDLIVIGAVSPGAELVADGSIHVYGALRGRALAGVGGDRSARIFCHSLEAELVSIAGLYRVSEDMDKSLRRRQVQIYLDNGFLHIDPVAV</sequence>
<dbReference type="EMBL" id="CP000613">
    <property type="protein sequence ID" value="ACJ00861.1"/>
    <property type="molecule type" value="Genomic_DNA"/>
</dbReference>
<evidence type="ECO:0000256" key="1">
    <source>
        <dbReference type="ARBA" id="ARBA00006291"/>
    </source>
</evidence>
<protein>
    <recommendedName>
        <fullName evidence="6">Probable septum site-determining protein MinC</fullName>
    </recommendedName>
</protein>
<dbReference type="STRING" id="414684.RC1_3503"/>
<evidence type="ECO:0000256" key="2">
    <source>
        <dbReference type="ARBA" id="ARBA00022618"/>
    </source>
</evidence>
<comment type="similarity">
    <text evidence="1 6">Belongs to the MinC family.</text>
</comment>
<keyword evidence="11" id="KW-1185">Reference proteome</keyword>
<dbReference type="InterPro" id="IPR016098">
    <property type="entry name" value="CAP/MinC_C"/>
</dbReference>
<dbReference type="GO" id="GO:0000917">
    <property type="term" value="P:division septum assembly"/>
    <property type="evidence" value="ECO:0007669"/>
    <property type="project" value="UniProtKB-KW"/>
</dbReference>
<evidence type="ECO:0000256" key="7">
    <source>
        <dbReference type="SAM" id="MobiDB-lite"/>
    </source>
</evidence>
<evidence type="ECO:0000259" key="8">
    <source>
        <dbReference type="Pfam" id="PF03775"/>
    </source>
</evidence>
<dbReference type="GO" id="GO:0051302">
    <property type="term" value="P:regulation of cell division"/>
    <property type="evidence" value="ECO:0007669"/>
    <property type="project" value="InterPro"/>
</dbReference>
<dbReference type="InterPro" id="IPR036145">
    <property type="entry name" value="MinC_C_sf"/>
</dbReference>
<dbReference type="eggNOG" id="COG0850">
    <property type="taxonomic scope" value="Bacteria"/>
</dbReference>
<keyword evidence="4 6" id="KW-0131">Cell cycle</keyword>